<keyword evidence="3" id="KW-1185">Reference proteome</keyword>
<organism evidence="2 3">
    <name type="scientific">Arabidopsis suecica</name>
    <name type="common">Swedish thale-cress</name>
    <name type="synonym">Cardaminopsis suecica</name>
    <dbReference type="NCBI Taxonomy" id="45249"/>
    <lineage>
        <taxon>Eukaryota</taxon>
        <taxon>Viridiplantae</taxon>
        <taxon>Streptophyta</taxon>
        <taxon>Embryophyta</taxon>
        <taxon>Tracheophyta</taxon>
        <taxon>Spermatophyta</taxon>
        <taxon>Magnoliopsida</taxon>
        <taxon>eudicotyledons</taxon>
        <taxon>Gunneridae</taxon>
        <taxon>Pentapetalae</taxon>
        <taxon>rosids</taxon>
        <taxon>malvids</taxon>
        <taxon>Brassicales</taxon>
        <taxon>Brassicaceae</taxon>
        <taxon>Camelineae</taxon>
        <taxon>Arabidopsis</taxon>
    </lineage>
</organism>
<protein>
    <submittedName>
        <fullName evidence="2">Uncharacterized protein</fullName>
    </submittedName>
</protein>
<gene>
    <name evidence="2" type="ORF">ISN44_As01g004790</name>
</gene>
<feature type="region of interest" description="Disordered" evidence="1">
    <location>
        <begin position="104"/>
        <end position="130"/>
    </location>
</feature>
<evidence type="ECO:0000313" key="2">
    <source>
        <dbReference type="EMBL" id="KAG7653186.1"/>
    </source>
</evidence>
<dbReference type="Proteomes" id="UP000694251">
    <property type="component" value="Chromosome 1"/>
</dbReference>
<accession>A0A8T2H0S5</accession>
<name>A0A8T2H0S5_ARASU</name>
<reference evidence="2 3" key="1">
    <citation type="submission" date="2020-12" db="EMBL/GenBank/DDBJ databases">
        <title>Concerted genomic and epigenomic changes stabilize Arabidopsis allopolyploids.</title>
        <authorList>
            <person name="Chen Z."/>
        </authorList>
    </citation>
    <scope>NUCLEOTIDE SEQUENCE [LARGE SCALE GENOMIC DNA]</scope>
    <source>
        <strain evidence="2">As9502</strain>
        <tissue evidence="2">Leaf</tissue>
    </source>
</reference>
<comment type="caution">
    <text evidence="2">The sequence shown here is derived from an EMBL/GenBank/DDBJ whole genome shotgun (WGS) entry which is preliminary data.</text>
</comment>
<proteinExistence type="predicted"/>
<evidence type="ECO:0000313" key="3">
    <source>
        <dbReference type="Proteomes" id="UP000694251"/>
    </source>
</evidence>
<evidence type="ECO:0000256" key="1">
    <source>
        <dbReference type="SAM" id="MobiDB-lite"/>
    </source>
</evidence>
<dbReference type="AlphaFoldDB" id="A0A8T2H0S5"/>
<sequence>MSKSSILSAIKRKTTEALKNFVHVEGQSIMKQVAAVGAKEAGVTDVHNDKFNGELGGAYFSVLTPTVKEDHWFVKKSALLEYIIVRTYPSDVTKKETMETVFSVQMPQKPRDGFEDGGGAGSSKSTSSKK</sequence>
<dbReference type="EMBL" id="JAEFBJ010000001">
    <property type="protein sequence ID" value="KAG7653186.1"/>
    <property type="molecule type" value="Genomic_DNA"/>
</dbReference>